<organism evidence="2 3">
    <name type="scientific">Jaapia argillacea MUCL 33604</name>
    <dbReference type="NCBI Taxonomy" id="933084"/>
    <lineage>
        <taxon>Eukaryota</taxon>
        <taxon>Fungi</taxon>
        <taxon>Dikarya</taxon>
        <taxon>Basidiomycota</taxon>
        <taxon>Agaricomycotina</taxon>
        <taxon>Agaricomycetes</taxon>
        <taxon>Agaricomycetidae</taxon>
        <taxon>Jaapiales</taxon>
        <taxon>Jaapiaceae</taxon>
        <taxon>Jaapia</taxon>
    </lineage>
</organism>
<accession>A0A067PLR0</accession>
<name>A0A067PLR0_9AGAM</name>
<evidence type="ECO:0000256" key="1">
    <source>
        <dbReference type="SAM" id="MobiDB-lite"/>
    </source>
</evidence>
<reference evidence="3" key="1">
    <citation type="journal article" date="2014" name="Proc. Natl. Acad. Sci. U.S.A.">
        <title>Extensive sampling of basidiomycete genomes demonstrates inadequacy of the white-rot/brown-rot paradigm for wood decay fungi.</title>
        <authorList>
            <person name="Riley R."/>
            <person name="Salamov A.A."/>
            <person name="Brown D.W."/>
            <person name="Nagy L.G."/>
            <person name="Floudas D."/>
            <person name="Held B.W."/>
            <person name="Levasseur A."/>
            <person name="Lombard V."/>
            <person name="Morin E."/>
            <person name="Otillar R."/>
            <person name="Lindquist E.A."/>
            <person name="Sun H."/>
            <person name="LaButti K.M."/>
            <person name="Schmutz J."/>
            <person name="Jabbour D."/>
            <person name="Luo H."/>
            <person name="Baker S.E."/>
            <person name="Pisabarro A.G."/>
            <person name="Walton J.D."/>
            <person name="Blanchette R.A."/>
            <person name="Henrissat B."/>
            <person name="Martin F."/>
            <person name="Cullen D."/>
            <person name="Hibbett D.S."/>
            <person name="Grigoriev I.V."/>
        </authorList>
    </citation>
    <scope>NUCLEOTIDE SEQUENCE [LARGE SCALE GENOMIC DNA]</scope>
    <source>
        <strain evidence="3">MUCL 33604</strain>
    </source>
</reference>
<dbReference type="AlphaFoldDB" id="A0A067PLR0"/>
<evidence type="ECO:0000313" key="2">
    <source>
        <dbReference type="EMBL" id="KDQ55764.1"/>
    </source>
</evidence>
<dbReference type="InParanoid" id="A0A067PLR0"/>
<dbReference type="HOGENOM" id="CLU_2812734_0_0_1"/>
<dbReference type="EMBL" id="KL197724">
    <property type="protein sequence ID" value="KDQ55764.1"/>
    <property type="molecule type" value="Genomic_DNA"/>
</dbReference>
<dbReference type="Proteomes" id="UP000027265">
    <property type="component" value="Unassembled WGS sequence"/>
</dbReference>
<sequence>MTPLRLHPHHASQHSGQSIRLLYSPPPPHVSIPPINFGVPSSSHPLLISHADRFLLFSPMSDATSTW</sequence>
<feature type="compositionally biased region" description="Basic residues" evidence="1">
    <location>
        <begin position="1"/>
        <end position="12"/>
    </location>
</feature>
<evidence type="ECO:0000313" key="3">
    <source>
        <dbReference type="Proteomes" id="UP000027265"/>
    </source>
</evidence>
<protein>
    <submittedName>
        <fullName evidence="2">Uncharacterized protein</fullName>
    </submittedName>
</protein>
<feature type="region of interest" description="Disordered" evidence="1">
    <location>
        <begin position="1"/>
        <end position="20"/>
    </location>
</feature>
<gene>
    <name evidence="2" type="ORF">JAAARDRAFT_37185</name>
</gene>
<keyword evidence="3" id="KW-1185">Reference proteome</keyword>
<proteinExistence type="predicted"/>